<dbReference type="GO" id="GO:0005634">
    <property type="term" value="C:nucleus"/>
    <property type="evidence" value="ECO:0007669"/>
    <property type="project" value="UniProtKB-SubCell"/>
</dbReference>
<feature type="domain" description="Nuclear receptor" evidence="11">
    <location>
        <begin position="16"/>
        <end position="95"/>
    </location>
</feature>
<dbReference type="AlphaFoldDB" id="A0A1I7UBH3"/>
<feature type="domain" description="NR LBD" evidence="12">
    <location>
        <begin position="391"/>
        <end position="625"/>
    </location>
</feature>
<evidence type="ECO:0000256" key="5">
    <source>
        <dbReference type="ARBA" id="ARBA00022833"/>
    </source>
</evidence>
<keyword evidence="13" id="KW-1185">Reference proteome</keyword>
<accession>A0A1I7UBH3</accession>
<dbReference type="CDD" id="cd06960">
    <property type="entry name" value="NR_DBD_HNF4A"/>
    <property type="match status" value="1"/>
</dbReference>
<dbReference type="STRING" id="1561998.A0A1I7UBH3"/>
<dbReference type="InterPro" id="IPR013088">
    <property type="entry name" value="Znf_NHR/GATA"/>
</dbReference>
<dbReference type="PANTHER" id="PTHR45886">
    <property type="entry name" value="NUCLEAR HORMONE RECEPTOR FAMILY-RELATED-RELATED"/>
    <property type="match status" value="1"/>
</dbReference>
<dbReference type="GO" id="GO:0003700">
    <property type="term" value="F:DNA-binding transcription factor activity"/>
    <property type="evidence" value="ECO:0007669"/>
    <property type="project" value="InterPro"/>
</dbReference>
<keyword evidence="4" id="KW-0863">Zinc-finger</keyword>
<evidence type="ECO:0000256" key="7">
    <source>
        <dbReference type="ARBA" id="ARBA00023125"/>
    </source>
</evidence>
<dbReference type="GO" id="GO:0000978">
    <property type="term" value="F:RNA polymerase II cis-regulatory region sequence-specific DNA binding"/>
    <property type="evidence" value="ECO:0007669"/>
    <property type="project" value="InterPro"/>
</dbReference>
<evidence type="ECO:0000256" key="4">
    <source>
        <dbReference type="ARBA" id="ARBA00022771"/>
    </source>
</evidence>
<evidence type="ECO:0000313" key="14">
    <source>
        <dbReference type="WBParaSite" id="Csp11.Scaffold629.g7655.t2"/>
    </source>
</evidence>
<dbReference type="PROSITE" id="PS51843">
    <property type="entry name" value="NR_LBD"/>
    <property type="match status" value="2"/>
</dbReference>
<keyword evidence="9" id="KW-0675">Receptor</keyword>
<evidence type="ECO:0000313" key="13">
    <source>
        <dbReference type="Proteomes" id="UP000095282"/>
    </source>
</evidence>
<dbReference type="Proteomes" id="UP000095282">
    <property type="component" value="Unplaced"/>
</dbReference>
<dbReference type="Pfam" id="PF00105">
    <property type="entry name" value="zf-C4"/>
    <property type="match status" value="1"/>
</dbReference>
<organism evidence="13 14">
    <name type="scientific">Caenorhabditis tropicalis</name>
    <dbReference type="NCBI Taxonomy" id="1561998"/>
    <lineage>
        <taxon>Eukaryota</taxon>
        <taxon>Metazoa</taxon>
        <taxon>Ecdysozoa</taxon>
        <taxon>Nematoda</taxon>
        <taxon>Chromadorea</taxon>
        <taxon>Rhabditida</taxon>
        <taxon>Rhabditina</taxon>
        <taxon>Rhabditomorpha</taxon>
        <taxon>Rhabditoidea</taxon>
        <taxon>Rhabditidae</taxon>
        <taxon>Peloderinae</taxon>
        <taxon>Caenorhabditis</taxon>
    </lineage>
</organism>
<evidence type="ECO:0000256" key="3">
    <source>
        <dbReference type="ARBA" id="ARBA00022723"/>
    </source>
</evidence>
<dbReference type="InterPro" id="IPR000536">
    <property type="entry name" value="Nucl_hrmn_rcpt_lig-bd"/>
</dbReference>
<dbReference type="Gene3D" id="3.30.50.10">
    <property type="entry name" value="Erythroid Transcription Factor GATA-1, subunit A"/>
    <property type="match status" value="1"/>
</dbReference>
<evidence type="ECO:0000259" key="12">
    <source>
        <dbReference type="PROSITE" id="PS51843"/>
    </source>
</evidence>
<keyword evidence="8" id="KW-0804">Transcription</keyword>
<evidence type="ECO:0000256" key="6">
    <source>
        <dbReference type="ARBA" id="ARBA00023015"/>
    </source>
</evidence>
<keyword evidence="7" id="KW-0238">DNA-binding</keyword>
<dbReference type="eggNOG" id="ENOG502TJD5">
    <property type="taxonomic scope" value="Eukaryota"/>
</dbReference>
<dbReference type="InterPro" id="IPR001628">
    <property type="entry name" value="Znf_hrmn_rcpt"/>
</dbReference>
<reference evidence="14" key="1">
    <citation type="submission" date="2016-11" db="UniProtKB">
        <authorList>
            <consortium name="WormBaseParasite"/>
        </authorList>
    </citation>
    <scope>IDENTIFICATION</scope>
</reference>
<dbReference type="Pfam" id="PF00104">
    <property type="entry name" value="Hormone_recep"/>
    <property type="match status" value="2"/>
</dbReference>
<dbReference type="SMART" id="SM00399">
    <property type="entry name" value="ZnF_C4"/>
    <property type="match status" value="2"/>
</dbReference>
<feature type="domain" description="NR LBD" evidence="12">
    <location>
        <begin position="131"/>
        <end position="357"/>
    </location>
</feature>
<keyword evidence="10" id="KW-0539">Nucleus</keyword>
<comment type="similarity">
    <text evidence="2">Belongs to the nuclear hormone receptor family.</text>
</comment>
<dbReference type="SMART" id="SM00430">
    <property type="entry name" value="HOLI"/>
    <property type="match status" value="2"/>
</dbReference>
<feature type="domain" description="Nuclear receptor" evidence="11">
    <location>
        <begin position="296"/>
        <end position="376"/>
    </location>
</feature>
<keyword evidence="5" id="KW-0862">Zinc</keyword>
<proteinExistence type="inferred from homology"/>
<dbReference type="WBParaSite" id="Csp11.Scaffold629.g7655.t2">
    <property type="protein sequence ID" value="Csp11.Scaffold629.g7655.t2"/>
    <property type="gene ID" value="Csp11.Scaffold629.g7655"/>
</dbReference>
<name>A0A1I7UBH3_9PELO</name>
<comment type="subcellular location">
    <subcellularLocation>
        <location evidence="1">Nucleus</location>
    </subcellularLocation>
</comment>
<dbReference type="InterPro" id="IPR035500">
    <property type="entry name" value="NHR-like_dom_sf"/>
</dbReference>
<dbReference type="InterPro" id="IPR049636">
    <property type="entry name" value="HNF4-like_DBD"/>
</dbReference>
<dbReference type="SUPFAM" id="SSF57716">
    <property type="entry name" value="Glucocorticoid receptor-like (DNA-binding domain)"/>
    <property type="match status" value="2"/>
</dbReference>
<evidence type="ECO:0000256" key="10">
    <source>
        <dbReference type="ARBA" id="ARBA00023242"/>
    </source>
</evidence>
<dbReference type="GO" id="GO:0008270">
    <property type="term" value="F:zinc ion binding"/>
    <property type="evidence" value="ECO:0007669"/>
    <property type="project" value="UniProtKB-KW"/>
</dbReference>
<evidence type="ECO:0000256" key="2">
    <source>
        <dbReference type="ARBA" id="ARBA00005993"/>
    </source>
</evidence>
<dbReference type="PANTHER" id="PTHR45886:SF16">
    <property type="entry name" value="NUCLEAR HORMONE RECEPTOR FAMILY"/>
    <property type="match status" value="1"/>
</dbReference>
<keyword evidence="3" id="KW-0479">Metal-binding</keyword>
<dbReference type="PROSITE" id="PS51030">
    <property type="entry name" value="NUCLEAR_REC_DBD_2"/>
    <property type="match status" value="2"/>
</dbReference>
<dbReference type="PRINTS" id="PR00047">
    <property type="entry name" value="STROIDFINGER"/>
</dbReference>
<evidence type="ECO:0000256" key="8">
    <source>
        <dbReference type="ARBA" id="ARBA00023163"/>
    </source>
</evidence>
<evidence type="ECO:0000256" key="1">
    <source>
        <dbReference type="ARBA" id="ARBA00004123"/>
    </source>
</evidence>
<evidence type="ECO:0000259" key="11">
    <source>
        <dbReference type="PROSITE" id="PS51030"/>
    </source>
</evidence>
<evidence type="ECO:0000256" key="9">
    <source>
        <dbReference type="ARBA" id="ARBA00023170"/>
    </source>
</evidence>
<sequence>MSALVSQNSNLITKTVEKCLVCGMSAYGYNYGVLSCNACKMFFRRVKVDKVTYTCPYSNKCYDEHNLGNISYSRCRSCRYQKCNEVGMRYIAPGQFDIINTSDAVYTSLISDLLSVDAIRRHKTLHCYTEEDPTIYEMVVRSRGTRMYSKSDALKVKLDEWGFLGIYATVEMFLSFDFMEALDVPDKVILLQNFALKSMLFTGGMRSLMAKLERVMTPDGQDVYPDYMFKMPFFSADFLNGIRSRLVARLRELNVTMEEHVLLNATLFCNPALPSLSSAARKLITMRQRIYSSALLQYCFVTYQQSGPSRFADLLSAHCCNACKMFFRRIITLKTPLRPCENNDKCFEALPPNFECRLCRFQKCITAGMICNQEQFDLPSAVLSLTQLEIQKRHTLEYYQPARDFTFEEATSVENVGFVLKPSDVTFTSYDWEAMTQLATTDYLKKLNFSKMLTSSDLKAFLKGAYYNCALISTAMHYYSYKSGIITFPGGMDVCPKEMALISQFKPCFEIGIKSRLIGKLAELKVTNEEFVLLNMIFICNTGMPGMSKTGNLLLANYQRLYSNLLFKQCQMTCQNQASARFTDLLSLCHIVSKTKQDVANAALLLQMYQPNIKWKDMLKEAIKYMLENK</sequence>
<protein>
    <submittedName>
        <fullName evidence="14">Nuclear receptor domain-containing protein</fullName>
    </submittedName>
</protein>
<dbReference type="SUPFAM" id="SSF48508">
    <property type="entry name" value="Nuclear receptor ligand-binding domain"/>
    <property type="match status" value="2"/>
</dbReference>
<keyword evidence="6" id="KW-0805">Transcription regulation</keyword>
<dbReference type="Gene3D" id="1.10.565.10">
    <property type="entry name" value="Retinoid X Receptor"/>
    <property type="match status" value="2"/>
</dbReference>